<protein>
    <submittedName>
        <fullName evidence="1">Uncharacterized protein</fullName>
    </submittedName>
</protein>
<gene>
    <name evidence="1" type="ORF">EDE15_3869</name>
</gene>
<sequence>MAAGKGCNIPVDWVTSHSESTATAQFMLSTSPFQRRKAFANDLMRLKAEYFDRFTR</sequence>
<name>A0A3R9QCC3_9BACT</name>
<evidence type="ECO:0000313" key="1">
    <source>
        <dbReference type="EMBL" id="RSL18307.1"/>
    </source>
</evidence>
<proteinExistence type="predicted"/>
<dbReference type="EMBL" id="RSDW01000001">
    <property type="protein sequence ID" value="RSL18307.1"/>
    <property type="molecule type" value="Genomic_DNA"/>
</dbReference>
<comment type="caution">
    <text evidence="1">The sequence shown here is derived from an EMBL/GenBank/DDBJ whole genome shotgun (WGS) entry which is preliminary data.</text>
</comment>
<dbReference type="Proteomes" id="UP000269669">
    <property type="component" value="Unassembled WGS sequence"/>
</dbReference>
<reference evidence="1 2" key="1">
    <citation type="submission" date="2018-12" db="EMBL/GenBank/DDBJ databases">
        <title>Sequencing of bacterial isolates from soil warming experiment in Harvard Forest, Massachusetts, USA.</title>
        <authorList>
            <person name="Deangelis K."/>
        </authorList>
    </citation>
    <scope>NUCLEOTIDE SEQUENCE [LARGE SCALE GENOMIC DNA]</scope>
    <source>
        <strain evidence="1 2">EB153</strain>
    </source>
</reference>
<organism evidence="1 2">
    <name type="scientific">Edaphobacter aggregans</name>
    <dbReference type="NCBI Taxonomy" id="570835"/>
    <lineage>
        <taxon>Bacteria</taxon>
        <taxon>Pseudomonadati</taxon>
        <taxon>Acidobacteriota</taxon>
        <taxon>Terriglobia</taxon>
        <taxon>Terriglobales</taxon>
        <taxon>Acidobacteriaceae</taxon>
        <taxon>Edaphobacter</taxon>
    </lineage>
</organism>
<dbReference type="AlphaFoldDB" id="A0A3R9QCC3"/>
<evidence type="ECO:0000313" key="2">
    <source>
        <dbReference type="Proteomes" id="UP000269669"/>
    </source>
</evidence>
<accession>A0A3R9QCC3</accession>
<keyword evidence="2" id="KW-1185">Reference proteome</keyword>